<feature type="compositionally biased region" description="Basic residues" evidence="1">
    <location>
        <begin position="220"/>
        <end position="235"/>
    </location>
</feature>
<dbReference type="CDD" id="cd15517">
    <property type="entry name" value="PHD_TCF19_like"/>
    <property type="match status" value="1"/>
</dbReference>
<gene>
    <name evidence="2" type="ORF">ABEB36_000382</name>
</gene>
<comment type="caution">
    <text evidence="2">The sequence shown here is derived from an EMBL/GenBank/DDBJ whole genome shotgun (WGS) entry which is preliminary data.</text>
</comment>
<reference evidence="2 3" key="1">
    <citation type="submission" date="2024-05" db="EMBL/GenBank/DDBJ databases">
        <title>Genetic variation in Jamaican populations of the coffee berry borer (Hypothenemus hampei).</title>
        <authorList>
            <person name="Errbii M."/>
            <person name="Myrie A."/>
        </authorList>
    </citation>
    <scope>NUCLEOTIDE SEQUENCE [LARGE SCALE GENOMIC DNA]</scope>
    <source>
        <strain evidence="2">JA-Hopewell-2020-01-JO</strain>
        <tissue evidence="2">Whole body</tissue>
    </source>
</reference>
<sequence>MNSRDVISQANNIVKQFYKSFTAFPISLSSNDRESWIRRLDRHILECDKLLELKSLSRNAFNNVASISKGESGFRATGIFPLNPKVFSEEDFVAAEILQSEFITVQDCIESISANTVQDIRSIPSTSKQIDPLNPESVIVLTPQTEEASHKVSTIQDFIKLPEKAPVCNTRQGRKKQHATVLTSTPIKKVLIEKENKKITKSQQNKQKGKEKQECENKSQAKKTKVQKKGLKRAKTQVLQESNDTLASDINIKESYQDNDSEDVGNTCLICNEFGRNNEMWYRCTSCGQWAHADCTGWNSAKDYICDLC</sequence>
<keyword evidence="3" id="KW-1185">Reference proteome</keyword>
<dbReference type="InterPro" id="IPR011011">
    <property type="entry name" value="Znf_FYVE_PHD"/>
</dbReference>
<dbReference type="InterPro" id="IPR013083">
    <property type="entry name" value="Znf_RING/FYVE/PHD"/>
</dbReference>
<name>A0ABD1FCZ0_HYPHA</name>
<feature type="region of interest" description="Disordered" evidence="1">
    <location>
        <begin position="196"/>
        <end position="237"/>
    </location>
</feature>
<dbReference type="AlphaFoldDB" id="A0ABD1FCZ0"/>
<protein>
    <recommendedName>
        <fullName evidence="4">Zinc finger PHD-type domain-containing protein</fullName>
    </recommendedName>
</protein>
<accession>A0ABD1FCZ0</accession>
<evidence type="ECO:0000256" key="1">
    <source>
        <dbReference type="SAM" id="MobiDB-lite"/>
    </source>
</evidence>
<organism evidence="2 3">
    <name type="scientific">Hypothenemus hampei</name>
    <name type="common">Coffee berry borer</name>
    <dbReference type="NCBI Taxonomy" id="57062"/>
    <lineage>
        <taxon>Eukaryota</taxon>
        <taxon>Metazoa</taxon>
        <taxon>Ecdysozoa</taxon>
        <taxon>Arthropoda</taxon>
        <taxon>Hexapoda</taxon>
        <taxon>Insecta</taxon>
        <taxon>Pterygota</taxon>
        <taxon>Neoptera</taxon>
        <taxon>Endopterygota</taxon>
        <taxon>Coleoptera</taxon>
        <taxon>Polyphaga</taxon>
        <taxon>Cucujiformia</taxon>
        <taxon>Curculionidae</taxon>
        <taxon>Scolytinae</taxon>
        <taxon>Hypothenemus</taxon>
    </lineage>
</organism>
<evidence type="ECO:0000313" key="2">
    <source>
        <dbReference type="EMBL" id="KAL1516473.1"/>
    </source>
</evidence>
<dbReference type="Proteomes" id="UP001566132">
    <property type="component" value="Unassembled WGS sequence"/>
</dbReference>
<dbReference type="SUPFAM" id="SSF57903">
    <property type="entry name" value="FYVE/PHD zinc finger"/>
    <property type="match status" value="1"/>
</dbReference>
<feature type="compositionally biased region" description="Basic and acidic residues" evidence="1">
    <location>
        <begin position="208"/>
        <end position="219"/>
    </location>
</feature>
<dbReference type="EMBL" id="JBDJPC010000001">
    <property type="protein sequence ID" value="KAL1516473.1"/>
    <property type="molecule type" value="Genomic_DNA"/>
</dbReference>
<evidence type="ECO:0000313" key="3">
    <source>
        <dbReference type="Proteomes" id="UP001566132"/>
    </source>
</evidence>
<proteinExistence type="predicted"/>
<evidence type="ECO:0008006" key="4">
    <source>
        <dbReference type="Google" id="ProtNLM"/>
    </source>
</evidence>
<dbReference type="Gene3D" id="3.30.40.10">
    <property type="entry name" value="Zinc/RING finger domain, C3HC4 (zinc finger)"/>
    <property type="match status" value="1"/>
</dbReference>